<gene>
    <name evidence="2" type="ORF">CRENBAI_012825</name>
</gene>
<dbReference type="EMBL" id="JAHHUM010001754">
    <property type="protein sequence ID" value="KAK5609288.1"/>
    <property type="molecule type" value="Genomic_DNA"/>
</dbReference>
<dbReference type="Proteomes" id="UP001311232">
    <property type="component" value="Unassembled WGS sequence"/>
</dbReference>
<protein>
    <submittedName>
        <fullName evidence="2">Uncharacterized protein</fullName>
    </submittedName>
</protein>
<proteinExistence type="predicted"/>
<feature type="region of interest" description="Disordered" evidence="1">
    <location>
        <begin position="38"/>
        <end position="57"/>
    </location>
</feature>
<evidence type="ECO:0000256" key="1">
    <source>
        <dbReference type="SAM" id="MobiDB-lite"/>
    </source>
</evidence>
<dbReference type="AlphaFoldDB" id="A0AAV9RK23"/>
<sequence>MVSSLYGLLGQCLSISPFGGRGGTSRVLLGCRAGYTPCTHSSLPGPGNDTDRGASRPRTQEVAPLFAGVETGISPEPPVETRGGHHIKLNNPVPDPDPPTPIGVSKSNPNPIDKPTPPKCKVDTLKVTTEPSDTHPPNPRATPRAAAHREKTRPLHLGNNFGQPAAQTMQSPLIPPSNRTSIENRQEPEPEPEKVLVWFFTPLG</sequence>
<reference evidence="2 3" key="1">
    <citation type="submission" date="2021-06" db="EMBL/GenBank/DDBJ databases">
        <authorList>
            <person name="Palmer J.M."/>
        </authorList>
    </citation>
    <scope>NUCLEOTIDE SEQUENCE [LARGE SCALE GENOMIC DNA]</scope>
    <source>
        <strain evidence="2 3">MEX-2019</strain>
        <tissue evidence="2">Muscle</tissue>
    </source>
</reference>
<evidence type="ECO:0000313" key="3">
    <source>
        <dbReference type="Proteomes" id="UP001311232"/>
    </source>
</evidence>
<keyword evidence="3" id="KW-1185">Reference proteome</keyword>
<feature type="compositionally biased region" description="Polar residues" evidence="1">
    <location>
        <begin position="160"/>
        <end position="181"/>
    </location>
</feature>
<feature type="compositionally biased region" description="Basic and acidic residues" evidence="1">
    <location>
        <begin position="182"/>
        <end position="193"/>
    </location>
</feature>
<organism evidence="2 3">
    <name type="scientific">Crenichthys baileyi</name>
    <name type="common">White River springfish</name>
    <dbReference type="NCBI Taxonomy" id="28760"/>
    <lineage>
        <taxon>Eukaryota</taxon>
        <taxon>Metazoa</taxon>
        <taxon>Chordata</taxon>
        <taxon>Craniata</taxon>
        <taxon>Vertebrata</taxon>
        <taxon>Euteleostomi</taxon>
        <taxon>Actinopterygii</taxon>
        <taxon>Neopterygii</taxon>
        <taxon>Teleostei</taxon>
        <taxon>Neoteleostei</taxon>
        <taxon>Acanthomorphata</taxon>
        <taxon>Ovalentaria</taxon>
        <taxon>Atherinomorphae</taxon>
        <taxon>Cyprinodontiformes</taxon>
        <taxon>Goodeidae</taxon>
        <taxon>Crenichthys</taxon>
    </lineage>
</organism>
<accession>A0AAV9RK23</accession>
<feature type="region of interest" description="Disordered" evidence="1">
    <location>
        <begin position="65"/>
        <end position="193"/>
    </location>
</feature>
<name>A0AAV9RK23_9TELE</name>
<comment type="caution">
    <text evidence="2">The sequence shown here is derived from an EMBL/GenBank/DDBJ whole genome shotgun (WGS) entry which is preliminary data.</text>
</comment>
<evidence type="ECO:0000313" key="2">
    <source>
        <dbReference type="EMBL" id="KAK5609288.1"/>
    </source>
</evidence>